<dbReference type="GO" id="GO:0005737">
    <property type="term" value="C:cytoplasm"/>
    <property type="evidence" value="ECO:0007669"/>
    <property type="project" value="TreeGrafter"/>
</dbReference>
<keyword evidence="2" id="KW-0677">Repeat</keyword>
<gene>
    <name evidence="4" type="ORF">LGLO00237_LOCUS34157</name>
</gene>
<dbReference type="SUPFAM" id="SSF52047">
    <property type="entry name" value="RNI-like"/>
    <property type="match status" value="1"/>
</dbReference>
<accession>A0A6V3U454</accession>
<dbReference type="AlphaFoldDB" id="A0A6V3U454"/>
<keyword evidence="1" id="KW-0433">Leucine-rich repeat</keyword>
<dbReference type="InterPro" id="IPR001611">
    <property type="entry name" value="Leu-rich_rpt"/>
</dbReference>
<evidence type="ECO:0000259" key="3">
    <source>
        <dbReference type="Pfam" id="PF23598"/>
    </source>
</evidence>
<dbReference type="EMBL" id="HBIV01049219">
    <property type="protein sequence ID" value="CAE0682369.1"/>
    <property type="molecule type" value="Transcribed_RNA"/>
</dbReference>
<dbReference type="PANTHER" id="PTHR48051">
    <property type="match status" value="1"/>
</dbReference>
<dbReference type="PROSITE" id="PS51450">
    <property type="entry name" value="LRR"/>
    <property type="match status" value="3"/>
</dbReference>
<name>A0A6V3U454_9EUKA</name>
<proteinExistence type="predicted"/>
<dbReference type="InterPro" id="IPR032675">
    <property type="entry name" value="LRR_dom_sf"/>
</dbReference>
<evidence type="ECO:0000313" key="4">
    <source>
        <dbReference type="EMBL" id="CAE0682369.1"/>
    </source>
</evidence>
<dbReference type="Gene3D" id="3.80.10.10">
    <property type="entry name" value="Ribonuclease Inhibitor"/>
    <property type="match status" value="2"/>
</dbReference>
<dbReference type="InterPro" id="IPR050216">
    <property type="entry name" value="LRR_domain-containing"/>
</dbReference>
<dbReference type="PRINTS" id="PR00019">
    <property type="entry name" value="LEURICHRPT"/>
</dbReference>
<dbReference type="InterPro" id="IPR003591">
    <property type="entry name" value="Leu-rich_rpt_typical-subtyp"/>
</dbReference>
<feature type="domain" description="Disease resistance R13L4/SHOC-2-like LRR" evidence="3">
    <location>
        <begin position="71"/>
        <end position="167"/>
    </location>
</feature>
<organism evidence="4">
    <name type="scientific">Lotharella globosa</name>
    <dbReference type="NCBI Taxonomy" id="91324"/>
    <lineage>
        <taxon>Eukaryota</taxon>
        <taxon>Sar</taxon>
        <taxon>Rhizaria</taxon>
        <taxon>Cercozoa</taxon>
        <taxon>Chlorarachniophyceae</taxon>
        <taxon>Lotharella</taxon>
    </lineage>
</organism>
<feature type="domain" description="Disease resistance R13L4/SHOC-2-like LRR" evidence="3">
    <location>
        <begin position="177"/>
        <end position="253"/>
    </location>
</feature>
<evidence type="ECO:0000256" key="1">
    <source>
        <dbReference type="ARBA" id="ARBA00022614"/>
    </source>
</evidence>
<dbReference type="PANTHER" id="PTHR48051:SF46">
    <property type="entry name" value="LEUCINE RICH REPEAT-CONTAINING DOMAIN PROTEIN"/>
    <property type="match status" value="1"/>
</dbReference>
<reference evidence="4" key="1">
    <citation type="submission" date="2021-01" db="EMBL/GenBank/DDBJ databases">
        <authorList>
            <person name="Corre E."/>
            <person name="Pelletier E."/>
            <person name="Niang G."/>
            <person name="Scheremetjew M."/>
            <person name="Finn R."/>
            <person name="Kale V."/>
            <person name="Holt S."/>
            <person name="Cochrane G."/>
            <person name="Meng A."/>
            <person name="Brown T."/>
            <person name="Cohen L."/>
        </authorList>
    </citation>
    <scope>NUCLEOTIDE SEQUENCE</scope>
    <source>
        <strain evidence="4">CCCM811</strain>
    </source>
</reference>
<evidence type="ECO:0000256" key="2">
    <source>
        <dbReference type="ARBA" id="ARBA00022737"/>
    </source>
</evidence>
<sequence length="260" mass="29467">METNAVTQYRSDRRTLVDNILEVKNFTRDITILVNEYEDSWVEDAKELADALSPLTRTKLDSEYLSQLSLLNLSGKDLTMSAIPAGMSLLKGLRVLRLESNMLESLPDEFGELRLRTLDLSENKFTRLPASVTKMSSLKGLYVERNELKALPNEISKLINLEVLKMRMNKVKALPEGITSLASLRVLDLSDNKISNVPKSIRKLKDHLEVLHLQNNCIKRLPKGFASLVNLRRLVIDGDLHAHAEVVALRKLRTFVTSIY</sequence>
<dbReference type="SMART" id="SM00369">
    <property type="entry name" value="LRR_TYP"/>
    <property type="match status" value="6"/>
</dbReference>
<protein>
    <recommendedName>
        <fullName evidence="3">Disease resistance R13L4/SHOC-2-like LRR domain-containing protein</fullName>
    </recommendedName>
</protein>
<dbReference type="SMART" id="SM00364">
    <property type="entry name" value="LRR_BAC"/>
    <property type="match status" value="5"/>
</dbReference>
<dbReference type="Pfam" id="PF23598">
    <property type="entry name" value="LRR_14"/>
    <property type="match status" value="2"/>
</dbReference>
<dbReference type="InterPro" id="IPR055414">
    <property type="entry name" value="LRR_R13L4/SHOC2-like"/>
</dbReference>